<protein>
    <submittedName>
        <fullName evidence="8">Uncharacterized protein</fullName>
    </submittedName>
</protein>
<keyword evidence="6" id="KW-0175">Coiled coil</keyword>
<dbReference type="GO" id="GO:0070072">
    <property type="term" value="P:vacuolar proton-transporting V-type ATPase complex assembly"/>
    <property type="evidence" value="ECO:0007669"/>
    <property type="project" value="InterPro"/>
</dbReference>
<dbReference type="InterPro" id="IPR021013">
    <property type="entry name" value="ATPase_Vma12"/>
</dbReference>
<organism evidence="8">
    <name type="scientific">Chaetoceros debilis</name>
    <dbReference type="NCBI Taxonomy" id="122233"/>
    <lineage>
        <taxon>Eukaryota</taxon>
        <taxon>Sar</taxon>
        <taxon>Stramenopiles</taxon>
        <taxon>Ochrophyta</taxon>
        <taxon>Bacillariophyta</taxon>
        <taxon>Coscinodiscophyceae</taxon>
        <taxon>Chaetocerotophycidae</taxon>
        <taxon>Chaetocerotales</taxon>
        <taxon>Chaetocerotaceae</taxon>
        <taxon>Chaetoceros</taxon>
    </lineage>
</organism>
<dbReference type="AlphaFoldDB" id="A0A7S3V4I8"/>
<dbReference type="PANTHER" id="PTHR31394:SF1">
    <property type="entry name" value="TRANSMEMBRANE PROTEIN 199"/>
    <property type="match status" value="1"/>
</dbReference>
<evidence type="ECO:0000256" key="5">
    <source>
        <dbReference type="ARBA" id="ARBA00023136"/>
    </source>
</evidence>
<evidence type="ECO:0000256" key="1">
    <source>
        <dbReference type="ARBA" id="ARBA00004477"/>
    </source>
</evidence>
<keyword evidence="5 7" id="KW-0472">Membrane</keyword>
<feature type="coiled-coil region" evidence="6">
    <location>
        <begin position="112"/>
        <end position="139"/>
    </location>
</feature>
<dbReference type="EMBL" id="HBIO01001326">
    <property type="protein sequence ID" value="CAE0456095.1"/>
    <property type="molecule type" value="Transcribed_RNA"/>
</dbReference>
<dbReference type="PANTHER" id="PTHR31394">
    <property type="entry name" value="TRANSMEMBRANE PROTEIN 199"/>
    <property type="match status" value="1"/>
</dbReference>
<feature type="transmembrane region" description="Helical" evidence="7">
    <location>
        <begin position="191"/>
        <end position="214"/>
    </location>
</feature>
<evidence type="ECO:0000256" key="4">
    <source>
        <dbReference type="ARBA" id="ARBA00022989"/>
    </source>
</evidence>
<evidence type="ECO:0000256" key="3">
    <source>
        <dbReference type="ARBA" id="ARBA00022824"/>
    </source>
</evidence>
<proteinExistence type="predicted"/>
<evidence type="ECO:0000256" key="2">
    <source>
        <dbReference type="ARBA" id="ARBA00022692"/>
    </source>
</evidence>
<dbReference type="GO" id="GO:0005789">
    <property type="term" value="C:endoplasmic reticulum membrane"/>
    <property type="evidence" value="ECO:0007669"/>
    <property type="project" value="UniProtKB-SubCell"/>
</dbReference>
<keyword evidence="4 7" id="KW-1133">Transmembrane helix</keyword>
<reference evidence="8" key="1">
    <citation type="submission" date="2021-01" db="EMBL/GenBank/DDBJ databases">
        <authorList>
            <person name="Corre E."/>
            <person name="Pelletier E."/>
            <person name="Niang G."/>
            <person name="Scheremetjew M."/>
            <person name="Finn R."/>
            <person name="Kale V."/>
            <person name="Holt S."/>
            <person name="Cochrane G."/>
            <person name="Meng A."/>
            <person name="Brown T."/>
            <person name="Cohen L."/>
        </authorList>
    </citation>
    <scope>NUCLEOTIDE SEQUENCE</scope>
    <source>
        <strain evidence="8">MM31A-1</strain>
    </source>
</reference>
<accession>A0A7S3V4I8</accession>
<comment type="subcellular location">
    <subcellularLocation>
        <location evidence="1">Endoplasmic reticulum membrane</location>
        <topology evidence="1">Multi-pass membrane protein</topology>
    </subcellularLocation>
</comment>
<evidence type="ECO:0000313" key="8">
    <source>
        <dbReference type="EMBL" id="CAE0456095.1"/>
    </source>
</evidence>
<keyword evidence="3" id="KW-0256">Endoplasmic reticulum</keyword>
<evidence type="ECO:0000256" key="6">
    <source>
        <dbReference type="SAM" id="Coils"/>
    </source>
</evidence>
<evidence type="ECO:0000256" key="7">
    <source>
        <dbReference type="SAM" id="Phobius"/>
    </source>
</evidence>
<keyword evidence="2 7" id="KW-0812">Transmembrane</keyword>
<name>A0A7S3V4I8_9STRA</name>
<gene>
    <name evidence="8" type="ORF">CDEB00056_LOCUS936</name>
</gene>
<sequence length="247" mass="27127">MGKGEYIQGISLTPGLKEVLKNIIDDGNNDAEGDASINLRQILDKADKSSPEHQVITLKAIKLAKSIITGQNESMSLLKRLDQSLCNAKLVFNSDESTTSPEAEANKSSYANRITKLKLKEQERNYSKLTANLDNSVADDTNMKSMTYAASVGANMIVAPISIGVLMYFFAGKLFAFIVPSYRVEAGKIDIAGVIAGVITGVVMLFIEMILFVIRSHEMDKFVTKKMKKEVNPFGYNKKAAQRTFEG</sequence>
<feature type="transmembrane region" description="Helical" evidence="7">
    <location>
        <begin position="152"/>
        <end position="171"/>
    </location>
</feature>